<keyword evidence="2" id="KW-1185">Reference proteome</keyword>
<evidence type="ECO:0000313" key="1">
    <source>
        <dbReference type="EMBL" id="QJW84408.1"/>
    </source>
</evidence>
<organism evidence="1 2">
    <name type="scientific">Ramlibacter terrae</name>
    <dbReference type="NCBI Taxonomy" id="2732511"/>
    <lineage>
        <taxon>Bacteria</taxon>
        <taxon>Pseudomonadati</taxon>
        <taxon>Pseudomonadota</taxon>
        <taxon>Betaproteobacteria</taxon>
        <taxon>Burkholderiales</taxon>
        <taxon>Comamonadaceae</taxon>
        <taxon>Ramlibacter</taxon>
    </lineage>
</organism>
<evidence type="ECO:0000313" key="2">
    <source>
        <dbReference type="Proteomes" id="UP000500826"/>
    </source>
</evidence>
<protein>
    <submittedName>
        <fullName evidence="1">Uncharacterized protein</fullName>
    </submittedName>
</protein>
<name>A0ABX6P2V2_9BURK</name>
<proteinExistence type="predicted"/>
<reference evidence="1 2" key="1">
    <citation type="submission" date="2020-05" db="EMBL/GenBank/DDBJ databases">
        <title>Ramlibacter rhizophilus sp. nov., isolated from rhizosphere soil of national flower Mugunghwa from South Korea.</title>
        <authorList>
            <person name="Zheng-Fei Y."/>
            <person name="Huan T."/>
        </authorList>
    </citation>
    <scope>NUCLEOTIDE SEQUENCE [LARGE SCALE GENOMIC DNA]</scope>
    <source>
        <strain evidence="1 2">H242</strain>
    </source>
</reference>
<dbReference type="Proteomes" id="UP000500826">
    <property type="component" value="Chromosome"/>
</dbReference>
<gene>
    <name evidence="1" type="ORF">HK414_13385</name>
</gene>
<sequence>MSYRTPSTKQIAAPASEQAWDDADVVLEGTAADGSPLRITRAEARVPANPVRRWLAMKGEVGDRRLECVRDFVSADGYLFTVAERTRDRTRRLMRT</sequence>
<accession>A0ABX6P2V2</accession>
<reference evidence="1 2" key="2">
    <citation type="submission" date="2020-05" db="EMBL/GenBank/DDBJ databases">
        <authorList>
            <person name="Khan S.A."/>
            <person name="Jeon C.O."/>
            <person name="Chun B.H."/>
        </authorList>
    </citation>
    <scope>NUCLEOTIDE SEQUENCE [LARGE SCALE GENOMIC DNA]</scope>
    <source>
        <strain evidence="1 2">H242</strain>
    </source>
</reference>
<dbReference type="EMBL" id="CP053418">
    <property type="protein sequence ID" value="QJW84408.1"/>
    <property type="molecule type" value="Genomic_DNA"/>
</dbReference>